<evidence type="ECO:0000313" key="10">
    <source>
        <dbReference type="Proteomes" id="UP000784294"/>
    </source>
</evidence>
<gene>
    <name evidence="9" type="ORF">PXEA_LOCUS18047</name>
</gene>
<evidence type="ECO:0000256" key="2">
    <source>
        <dbReference type="ARBA" id="ARBA00009354"/>
    </source>
</evidence>
<dbReference type="OrthoDB" id="103819at2759"/>
<dbReference type="PANTHER" id="PTHR48249">
    <property type="entry name" value="MEDIATOR OF RNA POLYMERASE II TRANSCRIPTION SUBUNIT 13"/>
    <property type="match status" value="1"/>
</dbReference>
<dbReference type="InterPro" id="IPR021643">
    <property type="entry name" value="Mediator_Med13_N"/>
</dbReference>
<evidence type="ECO:0000256" key="4">
    <source>
        <dbReference type="ARBA" id="ARBA00022491"/>
    </source>
</evidence>
<comment type="subcellular location">
    <subcellularLocation>
        <location evidence="1">Nucleus</location>
    </subcellularLocation>
</comment>
<evidence type="ECO:0000256" key="7">
    <source>
        <dbReference type="ARBA" id="ARBA00023242"/>
    </source>
</evidence>
<dbReference type="AlphaFoldDB" id="A0A3S5A0T5"/>
<evidence type="ECO:0000256" key="6">
    <source>
        <dbReference type="ARBA" id="ARBA00023163"/>
    </source>
</evidence>
<keyword evidence="5" id="KW-0805">Transcription regulation</keyword>
<accession>A0A3S5A0T5</accession>
<reference evidence="9" key="1">
    <citation type="submission" date="2018-11" db="EMBL/GenBank/DDBJ databases">
        <authorList>
            <consortium name="Pathogen Informatics"/>
        </authorList>
    </citation>
    <scope>NUCLEOTIDE SEQUENCE</scope>
</reference>
<evidence type="ECO:0000256" key="3">
    <source>
        <dbReference type="ARBA" id="ARBA00019618"/>
    </source>
</evidence>
<dbReference type="GO" id="GO:0045944">
    <property type="term" value="P:positive regulation of transcription by RNA polymerase II"/>
    <property type="evidence" value="ECO:0007669"/>
    <property type="project" value="TreeGrafter"/>
</dbReference>
<keyword evidence="7" id="KW-0539">Nucleus</keyword>
<keyword evidence="4" id="KW-0678">Repressor</keyword>
<dbReference type="EMBL" id="CAAALY010068651">
    <property type="protein sequence ID" value="VEL24607.1"/>
    <property type="molecule type" value="Genomic_DNA"/>
</dbReference>
<organism evidence="9 10">
    <name type="scientific">Protopolystoma xenopodis</name>
    <dbReference type="NCBI Taxonomy" id="117903"/>
    <lineage>
        <taxon>Eukaryota</taxon>
        <taxon>Metazoa</taxon>
        <taxon>Spiralia</taxon>
        <taxon>Lophotrochozoa</taxon>
        <taxon>Platyhelminthes</taxon>
        <taxon>Monogenea</taxon>
        <taxon>Polyopisthocotylea</taxon>
        <taxon>Polystomatidea</taxon>
        <taxon>Polystomatidae</taxon>
        <taxon>Protopolystoma</taxon>
    </lineage>
</organism>
<dbReference type="Proteomes" id="UP000784294">
    <property type="component" value="Unassembled WGS sequence"/>
</dbReference>
<evidence type="ECO:0000256" key="5">
    <source>
        <dbReference type="ARBA" id="ARBA00023015"/>
    </source>
</evidence>
<dbReference type="GO" id="GO:0003713">
    <property type="term" value="F:transcription coactivator activity"/>
    <property type="evidence" value="ECO:0007669"/>
    <property type="project" value="TreeGrafter"/>
</dbReference>
<comment type="similarity">
    <text evidence="2">Belongs to the Mediator complex subunit 13 family.</text>
</comment>
<proteinExistence type="inferred from homology"/>
<dbReference type="InterPro" id="IPR051139">
    <property type="entry name" value="Mediator_complx_sub13"/>
</dbReference>
<protein>
    <recommendedName>
        <fullName evidence="3">Mediator of RNA polymerase II transcription subunit 13</fullName>
    </recommendedName>
</protein>
<keyword evidence="10" id="KW-1185">Reference proteome</keyword>
<dbReference type="Pfam" id="PF11597">
    <property type="entry name" value="Med13_N"/>
    <property type="match status" value="1"/>
</dbReference>
<evidence type="ECO:0000256" key="1">
    <source>
        <dbReference type="ARBA" id="ARBA00004123"/>
    </source>
</evidence>
<evidence type="ECO:0000259" key="8">
    <source>
        <dbReference type="Pfam" id="PF11597"/>
    </source>
</evidence>
<dbReference type="PANTHER" id="PTHR48249:SF3">
    <property type="entry name" value="MEDIATOR OF RNA POLYMERASE II TRANSCRIPTION SUBUNIT 13"/>
    <property type="match status" value="1"/>
</dbReference>
<sequence>MDDPILKSYALCMKQGLLCAWARVKLENNDLQHPCEFSKFSKALWVFWYGSSDAPSISKCIQPELREEDHGNWKQGLSYEIRTILFKALHNVVDRYSCIIFAFLDVYLVRDSSVWGNGSSSRINVQYFTSFSFFLHGESTVCVSLDIRQLPRVQSIGIRHLNYCARNQVKLPVVLAPYGISAQLIGFPTTRKEPNEIAEELDVWLQFYPLVFDSDENKLGSVPHGAGPTGVQVPVSGSHFSTPNKQSSVGIGVQPPPPYTTRSAPLAFCEGFNTRRGGVQNAAAAIAAVAAAAAASASVPSVFQQPFQPAPKFVEVIVGNFAFDVFLYF</sequence>
<keyword evidence="6" id="KW-0804">Transcription</keyword>
<name>A0A3S5A0T5_9PLAT</name>
<feature type="domain" description="Mediator complex subunit Med13 N-terminal" evidence="8">
    <location>
        <begin position="34"/>
        <end position="198"/>
    </location>
</feature>
<evidence type="ECO:0000313" key="9">
    <source>
        <dbReference type="EMBL" id="VEL24607.1"/>
    </source>
</evidence>
<comment type="caution">
    <text evidence="9">The sequence shown here is derived from an EMBL/GenBank/DDBJ whole genome shotgun (WGS) entry which is preliminary data.</text>
</comment>
<dbReference type="GO" id="GO:0016592">
    <property type="term" value="C:mediator complex"/>
    <property type="evidence" value="ECO:0007669"/>
    <property type="project" value="TreeGrafter"/>
</dbReference>